<dbReference type="PANTHER" id="PTHR48099:SF5">
    <property type="entry name" value="C-1-TETRAHYDROFOLATE SYNTHASE, CYTOPLASMIC"/>
    <property type="match status" value="1"/>
</dbReference>
<keyword evidence="16" id="KW-1185">Reference proteome</keyword>
<dbReference type="GO" id="GO:0005829">
    <property type="term" value="C:cytosol"/>
    <property type="evidence" value="ECO:0007669"/>
    <property type="project" value="TreeGrafter"/>
</dbReference>
<keyword evidence="10 12" id="KW-0486">Methionine biosynthesis</keyword>
<dbReference type="Pfam" id="PF02882">
    <property type="entry name" value="THF_DHG_CYH_C"/>
    <property type="match status" value="1"/>
</dbReference>
<dbReference type="GO" id="GO:0004488">
    <property type="term" value="F:methylenetetrahydrofolate dehydrogenase (NADP+) activity"/>
    <property type="evidence" value="ECO:0007669"/>
    <property type="project" value="UniProtKB-UniRule"/>
</dbReference>
<comment type="similarity">
    <text evidence="12">Belongs to the tetrahydrofolate dehydrogenase/cyclohydrolase family.</text>
</comment>
<dbReference type="Gene3D" id="3.40.50.720">
    <property type="entry name" value="NAD(P)-binding Rossmann-like Domain"/>
    <property type="match status" value="1"/>
</dbReference>
<evidence type="ECO:0000256" key="1">
    <source>
        <dbReference type="ARBA" id="ARBA00004777"/>
    </source>
</evidence>
<keyword evidence="5 12" id="KW-0658">Purine biosynthesis</keyword>
<comment type="subunit">
    <text evidence="2 12">Homodimer.</text>
</comment>
<evidence type="ECO:0000256" key="7">
    <source>
        <dbReference type="ARBA" id="ARBA00022857"/>
    </source>
</evidence>
<dbReference type="NCBIfam" id="NF010783">
    <property type="entry name" value="PRK14186.1"/>
    <property type="match status" value="1"/>
</dbReference>
<feature type="binding site" evidence="12">
    <location>
        <position position="232"/>
    </location>
    <ligand>
        <name>NADP(+)</name>
        <dbReference type="ChEBI" id="CHEBI:58349"/>
    </ligand>
</feature>
<keyword evidence="11 12" id="KW-0511">Multifunctional enzyme</keyword>
<dbReference type="InterPro" id="IPR020867">
    <property type="entry name" value="THF_DH/CycHdrlase_CS"/>
</dbReference>
<evidence type="ECO:0000256" key="4">
    <source>
        <dbReference type="ARBA" id="ARBA00022605"/>
    </source>
</evidence>
<dbReference type="InterPro" id="IPR000672">
    <property type="entry name" value="THF_DH/CycHdrlase"/>
</dbReference>
<dbReference type="UniPathway" id="UPA00193"/>
<evidence type="ECO:0000256" key="2">
    <source>
        <dbReference type="ARBA" id="ARBA00011738"/>
    </source>
</evidence>
<comment type="caution">
    <text evidence="15">The sequence shown here is derived from an EMBL/GenBank/DDBJ whole genome shotgun (WGS) entry which is preliminary data.</text>
</comment>
<protein>
    <recommendedName>
        <fullName evidence="12">Bifunctional protein FolD</fullName>
    </recommendedName>
    <domain>
        <recommendedName>
            <fullName evidence="12">Methylenetetrahydrofolate dehydrogenase</fullName>
            <ecNumber evidence="12">1.5.1.5</ecNumber>
        </recommendedName>
    </domain>
    <domain>
        <recommendedName>
            <fullName evidence="12">Methenyltetrahydrofolate cyclohydrolase</fullName>
            <ecNumber evidence="12">3.5.4.9</ecNumber>
        </recommendedName>
    </domain>
</protein>
<reference evidence="15 16" key="1">
    <citation type="submission" date="2015-12" db="EMBL/GenBank/DDBJ databases">
        <title>Draft genome sequence of the thermoanaerobe Thermotalea metallivorans, an isolate from the runoff channel of the Great Artesian Basin, Australia.</title>
        <authorList>
            <person name="Patel B.K."/>
        </authorList>
    </citation>
    <scope>NUCLEOTIDE SEQUENCE [LARGE SCALE GENOMIC DNA]</scope>
    <source>
        <strain evidence="15 16">B2-1</strain>
    </source>
</reference>
<dbReference type="GO" id="GO:0035999">
    <property type="term" value="P:tetrahydrofolate interconversion"/>
    <property type="evidence" value="ECO:0007669"/>
    <property type="project" value="UniProtKB-UniRule"/>
</dbReference>
<evidence type="ECO:0000313" key="15">
    <source>
        <dbReference type="EMBL" id="KXG76804.1"/>
    </source>
</evidence>
<dbReference type="PRINTS" id="PR00085">
    <property type="entry name" value="THFDHDRGNASE"/>
</dbReference>
<dbReference type="RefSeq" id="WP_068555174.1">
    <property type="nucleotide sequence ID" value="NZ_LOEE01000021.1"/>
</dbReference>
<dbReference type="STRING" id="520762.AN619_07960"/>
<dbReference type="PATRIC" id="fig|520762.4.peg.891"/>
<feature type="binding site" evidence="12">
    <location>
        <begin position="166"/>
        <end position="168"/>
    </location>
    <ligand>
        <name>NADP(+)</name>
        <dbReference type="ChEBI" id="CHEBI:58349"/>
    </ligand>
</feature>
<dbReference type="CDD" id="cd01080">
    <property type="entry name" value="NAD_bind_m-THF_DH_Cyclohyd"/>
    <property type="match status" value="1"/>
</dbReference>
<feature type="domain" description="Tetrahydrofolate dehydrogenase/cyclohydrolase NAD(P)-binding" evidence="14">
    <location>
        <begin position="140"/>
        <end position="279"/>
    </location>
</feature>
<dbReference type="SUPFAM" id="SSF51735">
    <property type="entry name" value="NAD(P)-binding Rossmann-fold domains"/>
    <property type="match status" value="1"/>
</dbReference>
<dbReference type="EC" id="3.5.4.9" evidence="12"/>
<evidence type="ECO:0000256" key="11">
    <source>
        <dbReference type="ARBA" id="ARBA00023268"/>
    </source>
</evidence>
<dbReference type="EMBL" id="LOEE01000021">
    <property type="protein sequence ID" value="KXG76804.1"/>
    <property type="molecule type" value="Genomic_DNA"/>
</dbReference>
<comment type="catalytic activity">
    <reaction evidence="12">
        <text>(6R)-5,10-methenyltetrahydrofolate + H2O = (6R)-10-formyltetrahydrofolate + H(+)</text>
        <dbReference type="Rhea" id="RHEA:23700"/>
        <dbReference type="ChEBI" id="CHEBI:15377"/>
        <dbReference type="ChEBI" id="CHEBI:15378"/>
        <dbReference type="ChEBI" id="CHEBI:57455"/>
        <dbReference type="ChEBI" id="CHEBI:195366"/>
        <dbReference type="EC" id="3.5.4.9"/>
    </reaction>
</comment>
<keyword evidence="3 12" id="KW-0554">One-carbon metabolism</keyword>
<dbReference type="PROSITE" id="PS00766">
    <property type="entry name" value="THF_DHG_CYH_1"/>
    <property type="match status" value="1"/>
</dbReference>
<dbReference type="NCBIfam" id="NF008058">
    <property type="entry name" value="PRK10792.1"/>
    <property type="match status" value="1"/>
</dbReference>
<dbReference type="InterPro" id="IPR036291">
    <property type="entry name" value="NAD(P)-bd_dom_sf"/>
</dbReference>
<dbReference type="OrthoDB" id="9803580at2"/>
<dbReference type="FunFam" id="3.40.50.10860:FF:000005">
    <property type="entry name" value="C-1-tetrahydrofolate synthase, cytoplasmic, putative"/>
    <property type="match status" value="1"/>
</dbReference>
<accession>A0A140L8C9</accession>
<keyword evidence="7 12" id="KW-0521">NADP</keyword>
<evidence type="ECO:0000256" key="5">
    <source>
        <dbReference type="ARBA" id="ARBA00022755"/>
    </source>
</evidence>
<dbReference type="HAMAP" id="MF_01576">
    <property type="entry name" value="THF_DHG_CYH"/>
    <property type="match status" value="1"/>
</dbReference>
<comment type="catalytic activity">
    <reaction evidence="12">
        <text>(6R)-5,10-methylene-5,6,7,8-tetrahydrofolate + NADP(+) = (6R)-5,10-methenyltetrahydrofolate + NADPH</text>
        <dbReference type="Rhea" id="RHEA:22812"/>
        <dbReference type="ChEBI" id="CHEBI:15636"/>
        <dbReference type="ChEBI" id="CHEBI:57455"/>
        <dbReference type="ChEBI" id="CHEBI:57783"/>
        <dbReference type="ChEBI" id="CHEBI:58349"/>
        <dbReference type="EC" id="1.5.1.5"/>
    </reaction>
</comment>
<comment type="function">
    <text evidence="12">Catalyzes the oxidation of 5,10-methylenetetrahydrofolate to 5,10-methenyltetrahydrofolate and then the hydrolysis of 5,10-methenyltetrahydrofolate to 10-formyltetrahydrofolate.</text>
</comment>
<evidence type="ECO:0000256" key="9">
    <source>
        <dbReference type="ARBA" id="ARBA00023102"/>
    </source>
</evidence>
<dbReference type="AlphaFoldDB" id="A0A140L8C9"/>
<evidence type="ECO:0000259" key="13">
    <source>
        <dbReference type="Pfam" id="PF00763"/>
    </source>
</evidence>
<sequence length="281" mass="30310">MTAKILDGKKLSKEIKEKIANDIKALQKSKGIIPGLAVIIAGDDEASHVYVSMKEKACESVGMYSKSFKLPGTITQEELLKIIDELNDDEKIHGILVQLPLPPGIDERMVNERILPSKDIDGFHAINHGRLFLGEDSLIPCTPKGIIELIKYTGVPISGKHAVVIGRSNIVGKPTAMLLLRENATVTICHSKTKDLTSHVRSADILVSAAGIPNLVRGNMVKEGAIVIDAGTRVVEDKLVGDVNFNEVEKIASWLTPVPGGVGPMTIAMLLQNTLKAAMMK</sequence>
<keyword evidence="6 12" id="KW-0378">Hydrolase</keyword>
<gene>
    <name evidence="12 15" type="primary">folD</name>
    <name evidence="15" type="ORF">AN619_07960</name>
</gene>
<dbReference type="GO" id="GO:0006164">
    <property type="term" value="P:purine nucleotide biosynthetic process"/>
    <property type="evidence" value="ECO:0007669"/>
    <property type="project" value="UniProtKB-KW"/>
</dbReference>
<proteinExistence type="inferred from homology"/>
<dbReference type="GO" id="GO:0000105">
    <property type="term" value="P:L-histidine biosynthetic process"/>
    <property type="evidence" value="ECO:0007669"/>
    <property type="project" value="UniProtKB-KW"/>
</dbReference>
<dbReference type="PROSITE" id="PS00767">
    <property type="entry name" value="THF_DHG_CYH_2"/>
    <property type="match status" value="1"/>
</dbReference>
<evidence type="ECO:0000256" key="3">
    <source>
        <dbReference type="ARBA" id="ARBA00022563"/>
    </source>
</evidence>
<evidence type="ECO:0000256" key="12">
    <source>
        <dbReference type="HAMAP-Rule" id="MF_01576"/>
    </source>
</evidence>
<organism evidence="15 16">
    <name type="scientific">Thermotalea metallivorans</name>
    <dbReference type="NCBI Taxonomy" id="520762"/>
    <lineage>
        <taxon>Bacteria</taxon>
        <taxon>Bacillati</taxon>
        <taxon>Bacillota</taxon>
        <taxon>Clostridia</taxon>
        <taxon>Peptostreptococcales</taxon>
        <taxon>Thermotaleaceae</taxon>
        <taxon>Thermotalea</taxon>
    </lineage>
</organism>
<keyword evidence="9 12" id="KW-0368">Histidine biosynthesis</keyword>
<evidence type="ECO:0000256" key="8">
    <source>
        <dbReference type="ARBA" id="ARBA00023002"/>
    </source>
</evidence>
<keyword evidence="4 12" id="KW-0028">Amino-acid biosynthesis</keyword>
<evidence type="ECO:0000259" key="14">
    <source>
        <dbReference type="Pfam" id="PF02882"/>
    </source>
</evidence>
<dbReference type="Gene3D" id="3.40.50.10860">
    <property type="entry name" value="Leucine Dehydrogenase, chain A, domain 1"/>
    <property type="match status" value="1"/>
</dbReference>
<dbReference type="PANTHER" id="PTHR48099">
    <property type="entry name" value="C-1-TETRAHYDROFOLATE SYNTHASE, CYTOPLASMIC-RELATED"/>
    <property type="match status" value="1"/>
</dbReference>
<keyword evidence="8 12" id="KW-0560">Oxidoreductase</keyword>
<dbReference type="FunFam" id="3.40.50.720:FF:000094">
    <property type="entry name" value="Bifunctional protein FolD"/>
    <property type="match status" value="1"/>
</dbReference>
<dbReference type="GO" id="GO:0004477">
    <property type="term" value="F:methenyltetrahydrofolate cyclohydrolase activity"/>
    <property type="evidence" value="ECO:0007669"/>
    <property type="project" value="UniProtKB-UniRule"/>
</dbReference>
<dbReference type="InterPro" id="IPR046346">
    <property type="entry name" value="Aminoacid_DH-like_N_sf"/>
</dbReference>
<evidence type="ECO:0000256" key="10">
    <source>
        <dbReference type="ARBA" id="ARBA00023167"/>
    </source>
</evidence>
<name>A0A140L8C9_9FIRM</name>
<dbReference type="SUPFAM" id="SSF53223">
    <property type="entry name" value="Aminoacid dehydrogenase-like, N-terminal domain"/>
    <property type="match status" value="1"/>
</dbReference>
<dbReference type="GO" id="GO:0009086">
    <property type="term" value="P:methionine biosynthetic process"/>
    <property type="evidence" value="ECO:0007669"/>
    <property type="project" value="UniProtKB-KW"/>
</dbReference>
<dbReference type="InterPro" id="IPR020631">
    <property type="entry name" value="THF_DH/CycHdrlase_NAD-bd_dom"/>
</dbReference>
<comment type="pathway">
    <text evidence="1 12">One-carbon metabolism; tetrahydrofolate interconversion.</text>
</comment>
<evidence type="ECO:0000313" key="16">
    <source>
        <dbReference type="Proteomes" id="UP000070456"/>
    </source>
</evidence>
<dbReference type="InterPro" id="IPR020630">
    <property type="entry name" value="THF_DH/CycHdrlase_cat_dom"/>
</dbReference>
<comment type="caution">
    <text evidence="12">Lacks conserved residue(s) required for the propagation of feature annotation.</text>
</comment>
<feature type="domain" description="Tetrahydrofolate dehydrogenase/cyclohydrolase catalytic" evidence="13">
    <location>
        <begin position="6"/>
        <end position="121"/>
    </location>
</feature>
<evidence type="ECO:0000256" key="6">
    <source>
        <dbReference type="ARBA" id="ARBA00022801"/>
    </source>
</evidence>
<dbReference type="Pfam" id="PF00763">
    <property type="entry name" value="THF_DHG_CYH"/>
    <property type="match status" value="1"/>
</dbReference>
<dbReference type="EC" id="1.5.1.5" evidence="12"/>
<dbReference type="Proteomes" id="UP000070456">
    <property type="component" value="Unassembled WGS sequence"/>
</dbReference>